<keyword evidence="2" id="KW-1185">Reference proteome</keyword>
<reference evidence="1" key="1">
    <citation type="submission" date="2017-07" db="EMBL/GenBank/DDBJ databases">
        <title>Taro Niue Genome Assembly and Annotation.</title>
        <authorList>
            <person name="Atibalentja N."/>
            <person name="Keating K."/>
            <person name="Fields C.J."/>
        </authorList>
    </citation>
    <scope>NUCLEOTIDE SEQUENCE</scope>
    <source>
        <strain evidence="1">Niue_2</strain>
        <tissue evidence="1">Leaf</tissue>
    </source>
</reference>
<sequence length="66" mass="7592">MVSGLGMRWCSSQLCYNYVLRLWGSYPTEPMTCEAHPFFLQVKGSRRTHVLPLVRVNIVVESGPRH</sequence>
<dbReference type="AlphaFoldDB" id="A0A843WAV7"/>
<gene>
    <name evidence="1" type="ORF">Taro_037338</name>
</gene>
<protein>
    <submittedName>
        <fullName evidence="1">Uncharacterized protein</fullName>
    </submittedName>
</protein>
<comment type="caution">
    <text evidence="1">The sequence shown here is derived from an EMBL/GenBank/DDBJ whole genome shotgun (WGS) entry which is preliminary data.</text>
</comment>
<dbReference type="EMBL" id="NMUH01003237">
    <property type="protein sequence ID" value="MQM04537.1"/>
    <property type="molecule type" value="Genomic_DNA"/>
</dbReference>
<evidence type="ECO:0000313" key="2">
    <source>
        <dbReference type="Proteomes" id="UP000652761"/>
    </source>
</evidence>
<accession>A0A843WAV7</accession>
<dbReference type="Proteomes" id="UP000652761">
    <property type="component" value="Unassembled WGS sequence"/>
</dbReference>
<name>A0A843WAV7_COLES</name>
<evidence type="ECO:0000313" key="1">
    <source>
        <dbReference type="EMBL" id="MQM04537.1"/>
    </source>
</evidence>
<proteinExistence type="predicted"/>
<organism evidence="1 2">
    <name type="scientific">Colocasia esculenta</name>
    <name type="common">Wild taro</name>
    <name type="synonym">Arum esculentum</name>
    <dbReference type="NCBI Taxonomy" id="4460"/>
    <lineage>
        <taxon>Eukaryota</taxon>
        <taxon>Viridiplantae</taxon>
        <taxon>Streptophyta</taxon>
        <taxon>Embryophyta</taxon>
        <taxon>Tracheophyta</taxon>
        <taxon>Spermatophyta</taxon>
        <taxon>Magnoliopsida</taxon>
        <taxon>Liliopsida</taxon>
        <taxon>Araceae</taxon>
        <taxon>Aroideae</taxon>
        <taxon>Colocasieae</taxon>
        <taxon>Colocasia</taxon>
    </lineage>
</organism>